<dbReference type="Proteomes" id="UP000618445">
    <property type="component" value="Unassembled WGS sequence"/>
</dbReference>
<dbReference type="RefSeq" id="WP_190577554.1">
    <property type="nucleotide sequence ID" value="NZ_CAWPQU010000078.1"/>
</dbReference>
<reference evidence="1 2" key="1">
    <citation type="journal article" date="2020" name="ISME J.">
        <title>Comparative genomics reveals insights into cyanobacterial evolution and habitat adaptation.</title>
        <authorList>
            <person name="Chen M.Y."/>
            <person name="Teng W.K."/>
            <person name="Zhao L."/>
            <person name="Hu C.X."/>
            <person name="Zhou Y.K."/>
            <person name="Han B.P."/>
            <person name="Song L.R."/>
            <person name="Shu W.S."/>
        </authorList>
    </citation>
    <scope>NUCLEOTIDE SEQUENCE [LARGE SCALE GENOMIC DNA]</scope>
    <source>
        <strain evidence="1 2">FACHB-1050</strain>
    </source>
</reference>
<name>A0ABR8C7B6_9CYAN</name>
<keyword evidence="2" id="KW-1185">Reference proteome</keyword>
<comment type="caution">
    <text evidence="1">The sequence shown here is derived from an EMBL/GenBank/DDBJ whole genome shotgun (WGS) entry which is preliminary data.</text>
</comment>
<evidence type="ECO:0000313" key="1">
    <source>
        <dbReference type="EMBL" id="MBD2316668.1"/>
    </source>
</evidence>
<organism evidence="1 2">
    <name type="scientific">Phormidium tenue FACHB-1050</name>
    <dbReference type="NCBI Taxonomy" id="2692857"/>
    <lineage>
        <taxon>Bacteria</taxon>
        <taxon>Bacillati</taxon>
        <taxon>Cyanobacteriota</taxon>
        <taxon>Cyanophyceae</taxon>
        <taxon>Oscillatoriophycideae</taxon>
        <taxon>Oscillatoriales</taxon>
        <taxon>Oscillatoriaceae</taxon>
        <taxon>Phormidium</taxon>
    </lineage>
</organism>
<evidence type="ECO:0000313" key="2">
    <source>
        <dbReference type="Proteomes" id="UP000618445"/>
    </source>
</evidence>
<dbReference type="EMBL" id="JACJQY010000008">
    <property type="protein sequence ID" value="MBD2316668.1"/>
    <property type="molecule type" value="Genomic_DNA"/>
</dbReference>
<sequence>MSKKVILITAIALAATGAIAGIYISTRPKPVSSCDILLTKMLEAKTQDERDFAEKRWTDTCITK</sequence>
<protein>
    <recommendedName>
        <fullName evidence="3">Entry exclusion lipoprotein TrbK</fullName>
    </recommendedName>
</protein>
<proteinExistence type="predicted"/>
<evidence type="ECO:0008006" key="3">
    <source>
        <dbReference type="Google" id="ProtNLM"/>
    </source>
</evidence>
<accession>A0ABR8C7B6</accession>
<gene>
    <name evidence="1" type="ORF">H6G05_07390</name>
</gene>